<reference evidence="1 2" key="2">
    <citation type="journal article" date="2022" name="Mol. Ecol. Resour.">
        <title>The genomes of chicory, endive, great burdock and yacon provide insights into Asteraceae paleo-polyploidization history and plant inulin production.</title>
        <authorList>
            <person name="Fan W."/>
            <person name="Wang S."/>
            <person name="Wang H."/>
            <person name="Wang A."/>
            <person name="Jiang F."/>
            <person name="Liu H."/>
            <person name="Zhao H."/>
            <person name="Xu D."/>
            <person name="Zhang Y."/>
        </authorList>
    </citation>
    <scope>NUCLEOTIDE SEQUENCE [LARGE SCALE GENOMIC DNA]</scope>
    <source>
        <strain evidence="2">cv. Yunnan</strain>
        <tissue evidence="1">Leaves</tissue>
    </source>
</reference>
<organism evidence="1 2">
    <name type="scientific">Smallanthus sonchifolius</name>
    <dbReference type="NCBI Taxonomy" id="185202"/>
    <lineage>
        <taxon>Eukaryota</taxon>
        <taxon>Viridiplantae</taxon>
        <taxon>Streptophyta</taxon>
        <taxon>Embryophyta</taxon>
        <taxon>Tracheophyta</taxon>
        <taxon>Spermatophyta</taxon>
        <taxon>Magnoliopsida</taxon>
        <taxon>eudicotyledons</taxon>
        <taxon>Gunneridae</taxon>
        <taxon>Pentapetalae</taxon>
        <taxon>asterids</taxon>
        <taxon>campanulids</taxon>
        <taxon>Asterales</taxon>
        <taxon>Asteraceae</taxon>
        <taxon>Asteroideae</taxon>
        <taxon>Heliantheae alliance</taxon>
        <taxon>Millerieae</taxon>
        <taxon>Smallanthus</taxon>
    </lineage>
</organism>
<dbReference type="Proteomes" id="UP001056120">
    <property type="component" value="Linkage Group LG07"/>
</dbReference>
<dbReference type="EMBL" id="CM042024">
    <property type="protein sequence ID" value="KAI3809587.1"/>
    <property type="molecule type" value="Genomic_DNA"/>
</dbReference>
<name>A0ACB9IND0_9ASTR</name>
<protein>
    <submittedName>
        <fullName evidence="1">Uncharacterized protein</fullName>
    </submittedName>
</protein>
<reference evidence="2" key="1">
    <citation type="journal article" date="2022" name="Mol. Ecol. Resour.">
        <title>The genomes of chicory, endive, great burdock and yacon provide insights into Asteraceae palaeo-polyploidization history and plant inulin production.</title>
        <authorList>
            <person name="Fan W."/>
            <person name="Wang S."/>
            <person name="Wang H."/>
            <person name="Wang A."/>
            <person name="Jiang F."/>
            <person name="Liu H."/>
            <person name="Zhao H."/>
            <person name="Xu D."/>
            <person name="Zhang Y."/>
        </authorList>
    </citation>
    <scope>NUCLEOTIDE SEQUENCE [LARGE SCALE GENOMIC DNA]</scope>
    <source>
        <strain evidence="2">cv. Yunnan</strain>
    </source>
</reference>
<accession>A0ACB9IND0</accession>
<sequence>MALLSDSDSSGSPGVQALYTDGGNSSCSMNESGGVGASLSGEALVSSGMWEGKPKHAESEGVSVTHSPGMHGHVPPEGLDHVSEGVQVDQGTELDPGITSEVGMHVTSESDGLGAPMQTHEVRGNLEVNSEDLTVSISTEDGREMAMQTPQFEVTPEVIGILKTNEVVTNVAVDNDRDGMDVNKPGETAFSSHLFSLVSMPRKKDPPPSALPTRRSTRGVSKPASTAEGEDAEALVGLEVSHEGSCSSNPPPLSVLDPEFCNMNKEFSAIPSVMVSLDASEHHMNMGNQSGSGKRSTGDGGTLAGITGVAGTTGLAGKRDLGSSGSLAELGYAGKTLATPPVTPLFSPEFKAMILARTSVFKPREHSGGVIKSGQSLWGGMASSQELSDGFGATNMQGDEDLSRPHINSEGLVTDSPELHVSSDVQAHVEVENLGNHMHDILGHVHTNEGKEQGSSLDGHVQSDRGRCMCKLIGQVNQEQRFEEKRYVLDKLVPLESVLTGWPKPQIQYFRQLCCVYNFGLGYLAINRESGNDLSDIDMRMDADNVEEAESETDGAAVMMKSDSPLDSNIGRSSMNDKDPLVPNQLEVDMLHAACAVLLNLILLLLKLGKSVIRYLKNGSGLPIWHTAALDSYYCWVGSENDGSYGDRAK</sequence>
<evidence type="ECO:0000313" key="2">
    <source>
        <dbReference type="Proteomes" id="UP001056120"/>
    </source>
</evidence>
<evidence type="ECO:0000313" key="1">
    <source>
        <dbReference type="EMBL" id="KAI3809587.1"/>
    </source>
</evidence>
<gene>
    <name evidence="1" type="ORF">L1987_19182</name>
</gene>
<keyword evidence="2" id="KW-1185">Reference proteome</keyword>
<comment type="caution">
    <text evidence="1">The sequence shown here is derived from an EMBL/GenBank/DDBJ whole genome shotgun (WGS) entry which is preliminary data.</text>
</comment>
<proteinExistence type="predicted"/>